<protein>
    <recommendedName>
        <fullName evidence="2">HNH domain-containing protein</fullName>
    </recommendedName>
</protein>
<dbReference type="EMBL" id="CACVAU010000012">
    <property type="protein sequence ID" value="CAA6803869.1"/>
    <property type="molecule type" value="Genomic_DNA"/>
</dbReference>
<gene>
    <name evidence="1" type="ORF">HELGO_WM31767</name>
</gene>
<proteinExistence type="predicted"/>
<organism evidence="1">
    <name type="scientific">uncultured Sulfurovum sp</name>
    <dbReference type="NCBI Taxonomy" id="269237"/>
    <lineage>
        <taxon>Bacteria</taxon>
        <taxon>Pseudomonadati</taxon>
        <taxon>Campylobacterota</taxon>
        <taxon>Epsilonproteobacteria</taxon>
        <taxon>Campylobacterales</taxon>
        <taxon>Sulfurovaceae</taxon>
        <taxon>Sulfurovum</taxon>
        <taxon>environmental samples</taxon>
    </lineage>
</organism>
<dbReference type="Gene3D" id="1.10.30.50">
    <property type="match status" value="1"/>
</dbReference>
<dbReference type="AlphaFoldDB" id="A0A6S6SG68"/>
<name>A0A6S6SG68_9BACT</name>
<reference evidence="1" key="1">
    <citation type="submission" date="2020-01" db="EMBL/GenBank/DDBJ databases">
        <authorList>
            <person name="Meier V. D."/>
            <person name="Meier V D."/>
        </authorList>
    </citation>
    <scope>NUCLEOTIDE SEQUENCE</scope>
    <source>
        <strain evidence="1">HLG_WM_MAG_05</strain>
    </source>
</reference>
<evidence type="ECO:0000313" key="1">
    <source>
        <dbReference type="EMBL" id="CAA6803869.1"/>
    </source>
</evidence>
<accession>A0A6S6SG68</accession>
<evidence type="ECO:0008006" key="2">
    <source>
        <dbReference type="Google" id="ProtNLM"/>
    </source>
</evidence>
<sequence>MIQINLSQTQKKEIEELHYNAICTNLGKKKSLNKVLQDTFNSKYTLKDFLIGDGQKLQEILEDYKNLSDRRQKEFTKAFNPYFINQYEQKLAVTPKKEENIYKYNNRKYNAYTLCELLNINVCPYCNKNYIVTISDIDNNLFTRPTLDHFLDKATYPFFALSLYNLIPSCHICNSHIKGSIPFDIDTHIHPYFDDFNKIKKFGVDNALLSLVHKKSDFEIAFLDKKGSSKKEKIKAENHIKDLGLETLYSSHKDKVLELIDFSRAYNDDSFKNLVNTFKDSTEIFKDTDDVKRLLIGHHVEDENIDKRPLNKLVKDISDELGLR</sequence>